<evidence type="ECO:0000313" key="7">
    <source>
        <dbReference type="EMBL" id="KAF8476428.1"/>
    </source>
</evidence>
<reference evidence="7" key="1">
    <citation type="submission" date="2019-10" db="EMBL/GenBank/DDBJ databases">
        <authorList>
            <consortium name="DOE Joint Genome Institute"/>
            <person name="Kuo A."/>
            <person name="Miyauchi S."/>
            <person name="Kiss E."/>
            <person name="Drula E."/>
            <person name="Kohler A."/>
            <person name="Sanchez-Garcia M."/>
            <person name="Andreopoulos B."/>
            <person name="Barry K.W."/>
            <person name="Bonito G."/>
            <person name="Buee M."/>
            <person name="Carver A."/>
            <person name="Chen C."/>
            <person name="Cichocki N."/>
            <person name="Clum A."/>
            <person name="Culley D."/>
            <person name="Crous P.W."/>
            <person name="Fauchery L."/>
            <person name="Girlanda M."/>
            <person name="Hayes R."/>
            <person name="Keri Z."/>
            <person name="LaButti K."/>
            <person name="Lipzen A."/>
            <person name="Lombard V."/>
            <person name="Magnuson J."/>
            <person name="Maillard F."/>
            <person name="Morin E."/>
            <person name="Murat C."/>
            <person name="Nolan M."/>
            <person name="Ohm R."/>
            <person name="Pangilinan J."/>
            <person name="Pereira M."/>
            <person name="Perotto S."/>
            <person name="Peter M."/>
            <person name="Riley R."/>
            <person name="Sitrit Y."/>
            <person name="Stielow B."/>
            <person name="Szollosi G."/>
            <person name="Zifcakova L."/>
            <person name="Stursova M."/>
            <person name="Spatafora J.W."/>
            <person name="Tedersoo L."/>
            <person name="Vaario L.-M."/>
            <person name="Yamada A."/>
            <person name="Yan M."/>
            <person name="Wang P."/>
            <person name="Xu J."/>
            <person name="Bruns T."/>
            <person name="Baldrian P."/>
            <person name="Vilgalys R."/>
            <person name="Henrissat B."/>
            <person name="Grigoriev I.V."/>
            <person name="Hibbett D."/>
            <person name="Nagy L.G."/>
            <person name="Martin F.M."/>
        </authorList>
    </citation>
    <scope>NUCLEOTIDE SEQUENCE</scope>
    <source>
        <strain evidence="7">Prilba</strain>
    </source>
</reference>
<keyword evidence="6" id="KW-1133">Transmembrane helix</keyword>
<evidence type="ECO:0000256" key="1">
    <source>
        <dbReference type="ARBA" id="ARBA00010139"/>
    </source>
</evidence>
<evidence type="ECO:0000256" key="5">
    <source>
        <dbReference type="SAM" id="MobiDB-lite"/>
    </source>
</evidence>
<organism evidence="7 8">
    <name type="scientific">Russula ochroleuca</name>
    <dbReference type="NCBI Taxonomy" id="152965"/>
    <lineage>
        <taxon>Eukaryota</taxon>
        <taxon>Fungi</taxon>
        <taxon>Dikarya</taxon>
        <taxon>Basidiomycota</taxon>
        <taxon>Agaricomycotina</taxon>
        <taxon>Agaricomycetes</taxon>
        <taxon>Russulales</taxon>
        <taxon>Russulaceae</taxon>
        <taxon>Russula</taxon>
    </lineage>
</organism>
<dbReference type="AlphaFoldDB" id="A0A9P5MS17"/>
<evidence type="ECO:0000256" key="3">
    <source>
        <dbReference type="ARBA" id="ARBA00022827"/>
    </source>
</evidence>
<dbReference type="GO" id="GO:0004499">
    <property type="term" value="F:N,N-dimethylaniline monooxygenase activity"/>
    <property type="evidence" value="ECO:0007669"/>
    <property type="project" value="InterPro"/>
</dbReference>
<keyword evidence="4" id="KW-0560">Oxidoreductase</keyword>
<dbReference type="InterPro" id="IPR051209">
    <property type="entry name" value="FAD-bind_Monooxygenase_sf"/>
</dbReference>
<name>A0A9P5MS17_9AGAM</name>
<dbReference type="InterPro" id="IPR020946">
    <property type="entry name" value="Flavin_mOase-like"/>
</dbReference>
<gene>
    <name evidence="7" type="ORF">DFH94DRAFT_683823</name>
</gene>
<accession>A0A9P5MS17</accession>
<keyword evidence="2" id="KW-0285">Flavoprotein</keyword>
<proteinExistence type="inferred from homology"/>
<dbReference type="SUPFAM" id="SSF51905">
    <property type="entry name" value="FAD/NAD(P)-binding domain"/>
    <property type="match status" value="1"/>
</dbReference>
<sequence>MYTVRYTFQWTQTWLHIFGGLAVVIGLKTKWRLSNFVVGPHYTDTPQRVEWDAIAGTWGVTSLVPTLTQRGGQHVSRKDVAPTFPATSTPSPNQTGTTGSARNPEILDYMHGIVDKHGLRNHCRFHTSVDKAEWDADANLWRIETRDVRTAGEKKQLFHATALVLAIDVLVVSRIPKLQGIESFEGEVFHSARWRHNVDLRGKRVGVLGNGSSATQFIPVIAEDPTVTVVNLYARRCDVLHSQAAVTRFAFAHIPLVRPIYRFMIATTIPELHKDYGTCQVSSRCHPDIPFGMQAYCTRRRLSQVIESSERSPYNSTTLHKLNQMELSQQPDNYPLNVRGKRGTLKEYDDAHGGPMAYLGSTVPGFPNFFMISGPNTVTGHTSVIFSEESQVPYLMQFLEPLRAGVLKSVVPTDAATDRYNDMLQERFQDTVWTQYASWCRVGGRGRIVSPFPSPLVLFWWWLRRDFEIDGPGPGVEEWRRYHHVRHSYKALFVTVALAGVLVALVSAVLLGNVEPREISEQAAGASDSPIATNGPNLLGWIKAHEKAVILVRLGSALQTNSTSCITFRGSETEKSEV</sequence>
<dbReference type="EMBL" id="WHVB01000015">
    <property type="protein sequence ID" value="KAF8476428.1"/>
    <property type="molecule type" value="Genomic_DNA"/>
</dbReference>
<dbReference type="OrthoDB" id="74360at2759"/>
<keyword evidence="6" id="KW-0472">Membrane</keyword>
<reference evidence="7" key="2">
    <citation type="journal article" date="2020" name="Nat. Commun.">
        <title>Large-scale genome sequencing of mycorrhizal fungi provides insights into the early evolution of symbiotic traits.</title>
        <authorList>
            <person name="Miyauchi S."/>
            <person name="Kiss E."/>
            <person name="Kuo A."/>
            <person name="Drula E."/>
            <person name="Kohler A."/>
            <person name="Sanchez-Garcia M."/>
            <person name="Morin E."/>
            <person name="Andreopoulos B."/>
            <person name="Barry K.W."/>
            <person name="Bonito G."/>
            <person name="Buee M."/>
            <person name="Carver A."/>
            <person name="Chen C."/>
            <person name="Cichocki N."/>
            <person name="Clum A."/>
            <person name="Culley D."/>
            <person name="Crous P.W."/>
            <person name="Fauchery L."/>
            <person name="Girlanda M."/>
            <person name="Hayes R.D."/>
            <person name="Keri Z."/>
            <person name="LaButti K."/>
            <person name="Lipzen A."/>
            <person name="Lombard V."/>
            <person name="Magnuson J."/>
            <person name="Maillard F."/>
            <person name="Murat C."/>
            <person name="Nolan M."/>
            <person name="Ohm R.A."/>
            <person name="Pangilinan J."/>
            <person name="Pereira M.F."/>
            <person name="Perotto S."/>
            <person name="Peter M."/>
            <person name="Pfister S."/>
            <person name="Riley R."/>
            <person name="Sitrit Y."/>
            <person name="Stielow J.B."/>
            <person name="Szollosi G."/>
            <person name="Zifcakova L."/>
            <person name="Stursova M."/>
            <person name="Spatafora J.W."/>
            <person name="Tedersoo L."/>
            <person name="Vaario L.M."/>
            <person name="Yamada A."/>
            <person name="Yan M."/>
            <person name="Wang P."/>
            <person name="Xu J."/>
            <person name="Bruns T."/>
            <person name="Baldrian P."/>
            <person name="Vilgalys R."/>
            <person name="Dunand C."/>
            <person name="Henrissat B."/>
            <person name="Grigoriev I.V."/>
            <person name="Hibbett D."/>
            <person name="Nagy L.G."/>
            <person name="Martin F.M."/>
        </authorList>
    </citation>
    <scope>NUCLEOTIDE SEQUENCE</scope>
    <source>
        <strain evidence="7">Prilba</strain>
    </source>
</reference>
<feature type="transmembrane region" description="Helical" evidence="6">
    <location>
        <begin position="6"/>
        <end position="27"/>
    </location>
</feature>
<dbReference type="InterPro" id="IPR036188">
    <property type="entry name" value="FAD/NAD-bd_sf"/>
</dbReference>
<feature type="compositionally biased region" description="Low complexity" evidence="5">
    <location>
        <begin position="81"/>
        <end position="92"/>
    </location>
</feature>
<feature type="transmembrane region" description="Helical" evidence="6">
    <location>
        <begin position="491"/>
        <end position="512"/>
    </location>
</feature>
<dbReference type="Proteomes" id="UP000759537">
    <property type="component" value="Unassembled WGS sequence"/>
</dbReference>
<dbReference type="PANTHER" id="PTHR42877">
    <property type="entry name" value="L-ORNITHINE N(5)-MONOOXYGENASE-RELATED"/>
    <property type="match status" value="1"/>
</dbReference>
<dbReference type="GO" id="GO:0050660">
    <property type="term" value="F:flavin adenine dinucleotide binding"/>
    <property type="evidence" value="ECO:0007669"/>
    <property type="project" value="InterPro"/>
</dbReference>
<evidence type="ECO:0000256" key="6">
    <source>
        <dbReference type="SAM" id="Phobius"/>
    </source>
</evidence>
<evidence type="ECO:0000256" key="2">
    <source>
        <dbReference type="ARBA" id="ARBA00022630"/>
    </source>
</evidence>
<keyword evidence="6" id="KW-0812">Transmembrane</keyword>
<comment type="similarity">
    <text evidence="1">Belongs to the FAD-binding monooxygenase family.</text>
</comment>
<keyword evidence="3" id="KW-0274">FAD</keyword>
<dbReference type="PANTHER" id="PTHR42877:SF4">
    <property type="entry name" value="FAD_NAD(P)-BINDING DOMAIN-CONTAINING PROTEIN-RELATED"/>
    <property type="match status" value="1"/>
</dbReference>
<dbReference type="GO" id="GO:0050661">
    <property type="term" value="F:NADP binding"/>
    <property type="evidence" value="ECO:0007669"/>
    <property type="project" value="InterPro"/>
</dbReference>
<comment type="caution">
    <text evidence="7">The sequence shown here is derived from an EMBL/GenBank/DDBJ whole genome shotgun (WGS) entry which is preliminary data.</text>
</comment>
<evidence type="ECO:0000256" key="4">
    <source>
        <dbReference type="ARBA" id="ARBA00023002"/>
    </source>
</evidence>
<evidence type="ECO:0000313" key="8">
    <source>
        <dbReference type="Proteomes" id="UP000759537"/>
    </source>
</evidence>
<dbReference type="Pfam" id="PF00743">
    <property type="entry name" value="FMO-like"/>
    <property type="match status" value="1"/>
</dbReference>
<feature type="region of interest" description="Disordered" evidence="5">
    <location>
        <begin position="69"/>
        <end position="102"/>
    </location>
</feature>
<protein>
    <submittedName>
        <fullName evidence="7">Uncharacterized protein</fullName>
    </submittedName>
</protein>
<dbReference type="Gene3D" id="3.50.50.60">
    <property type="entry name" value="FAD/NAD(P)-binding domain"/>
    <property type="match status" value="2"/>
</dbReference>
<keyword evidence="8" id="KW-1185">Reference proteome</keyword>